<reference evidence="2" key="1">
    <citation type="journal article" date="2020" name="mSystems">
        <title>Genome- and Community-Level Interaction Insights into Carbon Utilization and Element Cycling Functions of Hydrothermarchaeota in Hydrothermal Sediment.</title>
        <authorList>
            <person name="Zhou Z."/>
            <person name="Liu Y."/>
            <person name="Xu W."/>
            <person name="Pan J."/>
            <person name="Luo Z.H."/>
            <person name="Li M."/>
        </authorList>
    </citation>
    <scope>NUCLEOTIDE SEQUENCE [LARGE SCALE GENOMIC DNA]</scope>
    <source>
        <strain evidence="2">HyVt-380</strain>
    </source>
</reference>
<dbReference type="SUPFAM" id="SSF56112">
    <property type="entry name" value="Protein kinase-like (PK-like)"/>
    <property type="match status" value="1"/>
</dbReference>
<dbReference type="InterPro" id="IPR002575">
    <property type="entry name" value="Aminoglycoside_PTrfase"/>
</dbReference>
<dbReference type="Proteomes" id="UP000886384">
    <property type="component" value="Unassembled WGS sequence"/>
</dbReference>
<sequence length="590" mass="67447">MQFGKPGFWSSCCPSKKWFSHSVTIDSHTVESCFARLTFNSRHARNSMKKIPTEIQENLQFLCVEIDAQLATLASYYKTPSASLARKIRDRAGYAYNLKTRIHTATVNCIAAGVEQDTDKFSLRCIEFIATDLERIAEICRHCITQSEQIDDADALMAKSFIAIVKKVRQASKLILPAVVERKSTIALDIEQINQGLRSAHQRLMKRYISALKKQTHTKQLTLAMFVAYEMKQFDEALLRISETIISANLGQPINFERYFSFQSLIGGVEKDNSDITITPIAETRSGTAISGLSNGSDDTGFMAVYKDGQKQKLKEEKQGLNSWDSIYPGLAPKILSYEKRGESAALLIEHLPGYTLEKVIVNESEKLQKQALKALKKTLISLWTETLNKKISSALFMQQLENRLAEVYKIHPEFDAANSQIGNYSCPSMTSLIKQAHQLEQQYPPPFSVYIHGDFNVDNIIFDPIENRINFIDLHRSRYTDYVQDVTIFMVSNYRLQILDSERRKQIMKVAVEMYRLARRFAKKHHDHTFELRLALGLARAFASSTRFILDKALAKRMFYRARYLIELVLTVNPKQIDRFAVPVKEIFV</sequence>
<feature type="non-terminal residue" evidence="2">
    <location>
        <position position="590"/>
    </location>
</feature>
<evidence type="ECO:0000313" key="2">
    <source>
        <dbReference type="EMBL" id="HEC73835.1"/>
    </source>
</evidence>
<protein>
    <recommendedName>
        <fullName evidence="1">Aminoglycoside phosphotransferase domain-containing protein</fullName>
    </recommendedName>
</protein>
<dbReference type="EMBL" id="DRHY01000122">
    <property type="protein sequence ID" value="HEC73835.1"/>
    <property type="molecule type" value="Genomic_DNA"/>
</dbReference>
<organism evidence="2">
    <name type="scientific">Methylophaga aminisulfidivorans</name>
    <dbReference type="NCBI Taxonomy" id="230105"/>
    <lineage>
        <taxon>Bacteria</taxon>
        <taxon>Pseudomonadati</taxon>
        <taxon>Pseudomonadota</taxon>
        <taxon>Gammaproteobacteria</taxon>
        <taxon>Thiotrichales</taxon>
        <taxon>Piscirickettsiaceae</taxon>
        <taxon>Methylophaga</taxon>
    </lineage>
</organism>
<name>A0A7C1W2P8_9GAMM</name>
<dbReference type="Pfam" id="PF01636">
    <property type="entry name" value="APH"/>
    <property type="match status" value="1"/>
</dbReference>
<gene>
    <name evidence="2" type="ORF">ENI26_05605</name>
</gene>
<dbReference type="Gene3D" id="3.90.1200.10">
    <property type="match status" value="1"/>
</dbReference>
<dbReference type="InterPro" id="IPR011009">
    <property type="entry name" value="Kinase-like_dom_sf"/>
</dbReference>
<accession>A0A7C1W2P8</accession>
<comment type="caution">
    <text evidence="2">The sequence shown here is derived from an EMBL/GenBank/DDBJ whole genome shotgun (WGS) entry which is preliminary data.</text>
</comment>
<evidence type="ECO:0000259" key="1">
    <source>
        <dbReference type="Pfam" id="PF01636"/>
    </source>
</evidence>
<proteinExistence type="predicted"/>
<dbReference type="SUPFAM" id="SSF109755">
    <property type="entry name" value="PhoU-like"/>
    <property type="match status" value="1"/>
</dbReference>
<dbReference type="Gene3D" id="1.20.58.220">
    <property type="entry name" value="Phosphate transport system protein phou homolog 2, domain 2"/>
    <property type="match status" value="1"/>
</dbReference>
<feature type="domain" description="Aminoglycoside phosphotransferase" evidence="1">
    <location>
        <begin position="332"/>
        <end position="493"/>
    </location>
</feature>
<dbReference type="AlphaFoldDB" id="A0A7C1W2P8"/>
<dbReference type="InterPro" id="IPR038078">
    <property type="entry name" value="PhoU-like_sf"/>
</dbReference>